<reference evidence="6" key="1">
    <citation type="submission" date="2016-10" db="EMBL/GenBank/DDBJ databases">
        <authorList>
            <person name="Varghese N."/>
            <person name="Submissions S."/>
        </authorList>
    </citation>
    <scope>NUCLEOTIDE SEQUENCE [LARGE SCALE GENOMIC DNA]</scope>
    <source>
        <strain evidence="6">CGMCC 1.10971</strain>
    </source>
</reference>
<dbReference type="EMBL" id="FOOU01000002">
    <property type="protein sequence ID" value="SFF97970.1"/>
    <property type="molecule type" value="Genomic_DNA"/>
</dbReference>
<feature type="domain" description="HTH cro/C1-type" evidence="4">
    <location>
        <begin position="8"/>
        <end position="62"/>
    </location>
</feature>
<keyword evidence="2" id="KW-0238">DNA-binding</keyword>
<keyword evidence="1" id="KW-0805">Transcription regulation</keyword>
<dbReference type="AlphaFoldDB" id="A0A1I2N4E3"/>
<dbReference type="InterPro" id="IPR039418">
    <property type="entry name" value="LexA-like"/>
</dbReference>
<dbReference type="RefSeq" id="WP_090724850.1">
    <property type="nucleotide sequence ID" value="NZ_FOOU01000002.1"/>
</dbReference>
<dbReference type="CDD" id="cd00093">
    <property type="entry name" value="HTH_XRE"/>
    <property type="match status" value="1"/>
</dbReference>
<dbReference type="PROSITE" id="PS50943">
    <property type="entry name" value="HTH_CROC1"/>
    <property type="match status" value="1"/>
</dbReference>
<dbReference type="Gene3D" id="1.10.260.40">
    <property type="entry name" value="lambda repressor-like DNA-binding domains"/>
    <property type="match status" value="1"/>
</dbReference>
<dbReference type="CDD" id="cd06529">
    <property type="entry name" value="S24_LexA-like"/>
    <property type="match status" value="1"/>
</dbReference>
<dbReference type="GO" id="GO:0003677">
    <property type="term" value="F:DNA binding"/>
    <property type="evidence" value="ECO:0007669"/>
    <property type="project" value="UniProtKB-KW"/>
</dbReference>
<dbReference type="InterPro" id="IPR036286">
    <property type="entry name" value="LexA/Signal_pep-like_sf"/>
</dbReference>
<name>A0A1I2N4E3_9GAMM</name>
<dbReference type="Pfam" id="PF01381">
    <property type="entry name" value="HTH_3"/>
    <property type="match status" value="1"/>
</dbReference>
<dbReference type="Proteomes" id="UP000198623">
    <property type="component" value="Unassembled WGS sequence"/>
</dbReference>
<evidence type="ECO:0000313" key="6">
    <source>
        <dbReference type="Proteomes" id="UP000198623"/>
    </source>
</evidence>
<dbReference type="SUPFAM" id="SSF51306">
    <property type="entry name" value="LexA/Signal peptidase"/>
    <property type="match status" value="1"/>
</dbReference>
<dbReference type="OrthoDB" id="8613261at2"/>
<sequence>MSEIRDRIIQKMHQHRLKQVDIYKRMGISRGTISQWVNGFNTPTGDNLVKLASLLRCEPKWLAFGGDENPAHPRLESGIVDSDYIKLSQLIEFERVPGTGVTDVIQSEENKLLFTKAALDSQGVNEDSVVYCFVLGDAMEPRLPDGSTVAIDTSKTAITDGKLYAVDYSGMLRVKQLYRIPGGIRARSTNGDYDDEVITGETLNDFRVIGKVFWSACFHN</sequence>
<accession>A0A1I2N4E3</accession>
<keyword evidence="3" id="KW-0804">Transcription</keyword>
<dbReference type="Gene3D" id="2.10.109.10">
    <property type="entry name" value="Umud Fragment, subunit A"/>
    <property type="match status" value="1"/>
</dbReference>
<gene>
    <name evidence="5" type="ORF">SAMN05216175_102254</name>
</gene>
<dbReference type="STRING" id="1045558.SAMN05216175_102254"/>
<dbReference type="PANTHER" id="PTHR40661:SF2">
    <property type="entry name" value="HTH-TYPE TRANSCRIPTIONAL REGULATOR PRTR"/>
    <property type="match status" value="1"/>
</dbReference>
<dbReference type="InterPro" id="IPR001387">
    <property type="entry name" value="Cro/C1-type_HTH"/>
</dbReference>
<evidence type="ECO:0000256" key="1">
    <source>
        <dbReference type="ARBA" id="ARBA00023015"/>
    </source>
</evidence>
<dbReference type="PANTHER" id="PTHR40661">
    <property type="match status" value="1"/>
</dbReference>
<dbReference type="InterPro" id="IPR015927">
    <property type="entry name" value="Peptidase_S24_S26A/B/C"/>
</dbReference>
<evidence type="ECO:0000313" key="5">
    <source>
        <dbReference type="EMBL" id="SFF97970.1"/>
    </source>
</evidence>
<proteinExistence type="predicted"/>
<dbReference type="SUPFAM" id="SSF47413">
    <property type="entry name" value="lambda repressor-like DNA-binding domains"/>
    <property type="match status" value="1"/>
</dbReference>
<evidence type="ECO:0000259" key="4">
    <source>
        <dbReference type="PROSITE" id="PS50943"/>
    </source>
</evidence>
<keyword evidence="6" id="KW-1185">Reference proteome</keyword>
<dbReference type="SMART" id="SM00530">
    <property type="entry name" value="HTH_XRE"/>
    <property type="match status" value="1"/>
</dbReference>
<protein>
    <submittedName>
        <fullName evidence="5">Phage repressor protein C, contains Cro/C1-type HTH and peptisase s24 domains</fullName>
    </submittedName>
</protein>
<dbReference type="Pfam" id="PF00717">
    <property type="entry name" value="Peptidase_S24"/>
    <property type="match status" value="1"/>
</dbReference>
<organism evidence="5 6">
    <name type="scientific">Neptunomonas qingdaonensis</name>
    <dbReference type="NCBI Taxonomy" id="1045558"/>
    <lineage>
        <taxon>Bacteria</taxon>
        <taxon>Pseudomonadati</taxon>
        <taxon>Pseudomonadota</taxon>
        <taxon>Gammaproteobacteria</taxon>
        <taxon>Oceanospirillales</taxon>
        <taxon>Oceanospirillaceae</taxon>
        <taxon>Neptunomonas</taxon>
    </lineage>
</organism>
<evidence type="ECO:0000256" key="2">
    <source>
        <dbReference type="ARBA" id="ARBA00023125"/>
    </source>
</evidence>
<dbReference type="InterPro" id="IPR010982">
    <property type="entry name" value="Lambda_DNA-bd_dom_sf"/>
</dbReference>
<evidence type="ECO:0000256" key="3">
    <source>
        <dbReference type="ARBA" id="ARBA00023163"/>
    </source>
</evidence>